<dbReference type="RefSeq" id="WP_151422059.1">
    <property type="nucleotide sequence ID" value="NZ_CANKVH010000004.1"/>
</dbReference>
<evidence type="ECO:0000256" key="1">
    <source>
        <dbReference type="SAM" id="MobiDB-lite"/>
    </source>
</evidence>
<protein>
    <submittedName>
        <fullName evidence="3">Uncharacterized protein</fullName>
    </submittedName>
</protein>
<dbReference type="AlphaFoldDB" id="A0A7J5B5P3"/>
<dbReference type="EMBL" id="WBJX01000001">
    <property type="protein sequence ID" value="KAB1639031.1"/>
    <property type="molecule type" value="Genomic_DNA"/>
</dbReference>
<reference evidence="3 4" key="1">
    <citation type="submission" date="2019-09" db="EMBL/GenBank/DDBJ databases">
        <title>Phylogeny of genus Pseudoclavibacter and closely related genus.</title>
        <authorList>
            <person name="Li Y."/>
        </authorList>
    </citation>
    <scope>NUCLEOTIDE SEQUENCE [LARGE SCALE GENOMIC DNA]</scope>
    <source>
        <strain evidence="3 4">THG-MD12</strain>
    </source>
</reference>
<dbReference type="OrthoDB" id="5117784at2"/>
<keyword evidence="2" id="KW-1133">Transmembrane helix</keyword>
<evidence type="ECO:0000313" key="3">
    <source>
        <dbReference type="EMBL" id="KAB1639031.1"/>
    </source>
</evidence>
<accession>A0A7J5B5P3</accession>
<keyword evidence="2" id="KW-0472">Membrane</keyword>
<feature type="transmembrane region" description="Helical" evidence="2">
    <location>
        <begin position="102"/>
        <end position="121"/>
    </location>
</feature>
<name>A0A7J5B5P3_9MICO</name>
<evidence type="ECO:0000313" key="4">
    <source>
        <dbReference type="Proteomes" id="UP000490386"/>
    </source>
</evidence>
<dbReference type="Proteomes" id="UP000490386">
    <property type="component" value="Unassembled WGS sequence"/>
</dbReference>
<organism evidence="3 4">
    <name type="scientific">Pseudoclavibacter terrae</name>
    <dbReference type="NCBI Taxonomy" id="1530195"/>
    <lineage>
        <taxon>Bacteria</taxon>
        <taxon>Bacillati</taxon>
        <taxon>Actinomycetota</taxon>
        <taxon>Actinomycetes</taxon>
        <taxon>Micrococcales</taxon>
        <taxon>Microbacteriaceae</taxon>
        <taxon>Pseudoclavibacter</taxon>
    </lineage>
</organism>
<feature type="compositionally biased region" description="Basic and acidic residues" evidence="1">
    <location>
        <begin position="8"/>
        <end position="24"/>
    </location>
</feature>
<gene>
    <name evidence="3" type="ORF">F8O03_01370</name>
</gene>
<keyword evidence="2" id="KW-0812">Transmembrane</keyword>
<comment type="caution">
    <text evidence="3">The sequence shown here is derived from an EMBL/GenBank/DDBJ whole genome shotgun (WGS) entry which is preliminary data.</text>
</comment>
<feature type="transmembrane region" description="Helical" evidence="2">
    <location>
        <begin position="59"/>
        <end position="81"/>
    </location>
</feature>
<proteinExistence type="predicted"/>
<feature type="transmembrane region" description="Helical" evidence="2">
    <location>
        <begin position="127"/>
        <end position="148"/>
    </location>
</feature>
<feature type="transmembrane region" description="Helical" evidence="2">
    <location>
        <begin position="34"/>
        <end position="53"/>
    </location>
</feature>
<keyword evidence="4" id="KW-1185">Reference proteome</keyword>
<sequence>MPDPTPFEEPRPGYDVPREAEPERSLTPARVSRLRRLTILLAVMVAAGALANWQQESEFRSASVLSVVVSLVVIVVGYGAIWKILGSSKRKRAEGARTAGSILSVLAVTGLLLTGVLAITGASANGAVQLVVGLGTAIVGAIWLHAAWRRLPAEPTGLLD</sequence>
<feature type="region of interest" description="Disordered" evidence="1">
    <location>
        <begin position="1"/>
        <end position="27"/>
    </location>
</feature>
<evidence type="ECO:0000256" key="2">
    <source>
        <dbReference type="SAM" id="Phobius"/>
    </source>
</evidence>